<proteinExistence type="predicted"/>
<dbReference type="SUPFAM" id="SSF56317">
    <property type="entry name" value="Carbon-nitrogen hydrolase"/>
    <property type="match status" value="1"/>
</dbReference>
<dbReference type="OrthoDB" id="8737571at2"/>
<accession>A0A418NI06</accession>
<dbReference type="EMBL" id="QXFK01000015">
    <property type="protein sequence ID" value="RIV78620.1"/>
    <property type="molecule type" value="Genomic_DNA"/>
</dbReference>
<dbReference type="AlphaFoldDB" id="A0A418NI06"/>
<dbReference type="Proteomes" id="UP000285092">
    <property type="component" value="Unassembled WGS sequence"/>
</dbReference>
<name>A0A418NI06_9SPHN</name>
<keyword evidence="2" id="KW-1185">Reference proteome</keyword>
<sequence length="203" mass="22352">MLGTQHSLEEEDGQRFNEAVLFNSIGKEPYRQRKLWPASIGADQAKVLGLCCHSSSVLENNAAARTVRIADMDWFGHVIVLICQDTQLSIAAQLIENFQPDWVLVPILDCNLAAARWAHRRTLALSANCQTRFVAVTSTTLKWRYEHDTDPVIGMAIGPAVPASDREMERSAICVVADPDQSPAIGRAVWGGQGWVQSLVVTN</sequence>
<comment type="caution">
    <text evidence="1">The sequence shown here is derived from an EMBL/GenBank/DDBJ whole genome shotgun (WGS) entry which is preliminary data.</text>
</comment>
<evidence type="ECO:0000313" key="2">
    <source>
        <dbReference type="Proteomes" id="UP000285092"/>
    </source>
</evidence>
<gene>
    <name evidence="1" type="ORF">D2V04_07390</name>
</gene>
<dbReference type="InterPro" id="IPR036526">
    <property type="entry name" value="C-N_Hydrolase_sf"/>
</dbReference>
<reference evidence="1 2" key="1">
    <citation type="submission" date="2018-08" db="EMBL/GenBank/DDBJ databases">
        <title>Altererythrobacter sp.Ery1 and Ery12, the genome sequencing of novel strains in genus Alterythrobacter.</title>
        <authorList>
            <person name="Cheng H."/>
            <person name="Wu Y.-H."/>
            <person name="Fang C."/>
            <person name="Xu X.-W."/>
        </authorList>
    </citation>
    <scope>NUCLEOTIDE SEQUENCE [LARGE SCALE GENOMIC DNA]</scope>
    <source>
        <strain evidence="1 2">Ery1</strain>
    </source>
</reference>
<dbReference type="RefSeq" id="WP_119512669.1">
    <property type="nucleotide sequence ID" value="NZ_QXFK01000015.1"/>
</dbReference>
<organism evidence="1 2">
    <name type="scientific">Pelagerythrobacter aerophilus</name>
    <dbReference type="NCBI Taxonomy" id="2306995"/>
    <lineage>
        <taxon>Bacteria</taxon>
        <taxon>Pseudomonadati</taxon>
        <taxon>Pseudomonadota</taxon>
        <taxon>Alphaproteobacteria</taxon>
        <taxon>Sphingomonadales</taxon>
        <taxon>Erythrobacteraceae</taxon>
        <taxon>Pelagerythrobacter</taxon>
    </lineage>
</organism>
<dbReference type="Gene3D" id="3.60.110.10">
    <property type="entry name" value="Carbon-nitrogen hydrolase"/>
    <property type="match status" value="1"/>
</dbReference>
<evidence type="ECO:0000313" key="1">
    <source>
        <dbReference type="EMBL" id="RIV78620.1"/>
    </source>
</evidence>
<protein>
    <submittedName>
        <fullName evidence="1">Uncharacterized protein</fullName>
    </submittedName>
</protein>